<organism evidence="1 2">
    <name type="scientific">Vespula maculifrons</name>
    <name type="common">Eastern yellow jacket</name>
    <name type="synonym">Wasp</name>
    <dbReference type="NCBI Taxonomy" id="7453"/>
    <lineage>
        <taxon>Eukaryota</taxon>
        <taxon>Metazoa</taxon>
        <taxon>Ecdysozoa</taxon>
        <taxon>Arthropoda</taxon>
        <taxon>Hexapoda</taxon>
        <taxon>Insecta</taxon>
        <taxon>Pterygota</taxon>
        <taxon>Neoptera</taxon>
        <taxon>Endopterygota</taxon>
        <taxon>Hymenoptera</taxon>
        <taxon>Apocrita</taxon>
        <taxon>Aculeata</taxon>
        <taxon>Vespoidea</taxon>
        <taxon>Vespidae</taxon>
        <taxon>Vespinae</taxon>
        <taxon>Vespula</taxon>
    </lineage>
</organism>
<dbReference type="AlphaFoldDB" id="A0ABD2AXJ3"/>
<protein>
    <submittedName>
        <fullName evidence="1">Uncharacterized protein</fullName>
    </submittedName>
</protein>
<proteinExistence type="predicted"/>
<dbReference type="Proteomes" id="UP001607303">
    <property type="component" value="Unassembled WGS sequence"/>
</dbReference>
<sequence length="107" mass="12424">RIGKKKKDSNISCLVKRSHKSIWWEHIISLDLNGPLIRYETKCRQSQKIREDIIYIYVLLIHAGCSKKISLSGYRYTERKISLQPPVPEDGSSSNLIALYIFFLSLL</sequence>
<dbReference type="EMBL" id="JAYRBN010000112">
    <property type="protein sequence ID" value="KAL2724675.1"/>
    <property type="molecule type" value="Genomic_DNA"/>
</dbReference>
<keyword evidence="2" id="KW-1185">Reference proteome</keyword>
<reference evidence="1 2" key="1">
    <citation type="journal article" date="2024" name="Ann. Entomol. Soc. Am.">
        <title>Genomic analyses of the southern and eastern yellowjacket wasps (Hymenoptera: Vespidae) reveal evolutionary signatures of social life.</title>
        <authorList>
            <person name="Catto M.A."/>
            <person name="Caine P.B."/>
            <person name="Orr S.E."/>
            <person name="Hunt B.G."/>
            <person name="Goodisman M.A.D."/>
        </authorList>
    </citation>
    <scope>NUCLEOTIDE SEQUENCE [LARGE SCALE GENOMIC DNA]</scope>
    <source>
        <strain evidence="1">232</strain>
        <tissue evidence="1">Head and thorax</tissue>
    </source>
</reference>
<comment type="caution">
    <text evidence="1">The sequence shown here is derived from an EMBL/GenBank/DDBJ whole genome shotgun (WGS) entry which is preliminary data.</text>
</comment>
<gene>
    <name evidence="1" type="ORF">V1477_018536</name>
</gene>
<evidence type="ECO:0000313" key="1">
    <source>
        <dbReference type="EMBL" id="KAL2724675.1"/>
    </source>
</evidence>
<accession>A0ABD2AXJ3</accession>
<evidence type="ECO:0000313" key="2">
    <source>
        <dbReference type="Proteomes" id="UP001607303"/>
    </source>
</evidence>
<name>A0ABD2AXJ3_VESMC</name>
<feature type="non-terminal residue" evidence="1">
    <location>
        <position position="1"/>
    </location>
</feature>